<accession>A0A3S0J6P4</accession>
<keyword evidence="1" id="KW-0812">Transmembrane</keyword>
<feature type="transmembrane region" description="Helical" evidence="1">
    <location>
        <begin position="119"/>
        <end position="141"/>
    </location>
</feature>
<feature type="transmembrane region" description="Helical" evidence="1">
    <location>
        <begin position="41"/>
        <end position="59"/>
    </location>
</feature>
<keyword evidence="1" id="KW-1133">Transmembrane helix</keyword>
<dbReference type="InterPro" id="IPR025250">
    <property type="entry name" value="DUF4199"/>
</dbReference>
<comment type="caution">
    <text evidence="2">The sequence shown here is derived from an EMBL/GenBank/DDBJ whole genome shotgun (WGS) entry which is preliminary data.</text>
</comment>
<organism evidence="2 3">
    <name type="scientific">Hymenobacter gummosus</name>
    <dbReference type="NCBI Taxonomy" id="1776032"/>
    <lineage>
        <taxon>Bacteria</taxon>
        <taxon>Pseudomonadati</taxon>
        <taxon>Bacteroidota</taxon>
        <taxon>Cytophagia</taxon>
        <taxon>Cytophagales</taxon>
        <taxon>Hymenobacteraceae</taxon>
        <taxon>Hymenobacter</taxon>
    </lineage>
</organism>
<reference evidence="2 3" key="1">
    <citation type="submission" date="2018-12" db="EMBL/GenBank/DDBJ databases">
        <title>Hymenobacter gummosus sp. nov., isolated from a spring.</title>
        <authorList>
            <person name="Nie L."/>
        </authorList>
    </citation>
    <scope>NUCLEOTIDE SEQUENCE [LARGE SCALE GENOMIC DNA]</scope>
    <source>
        <strain evidence="2 3">KCTC 52166</strain>
    </source>
</reference>
<feature type="transmembrane region" description="Helical" evidence="1">
    <location>
        <begin position="16"/>
        <end position="35"/>
    </location>
</feature>
<gene>
    <name evidence="2" type="ORF">EJV47_23080</name>
</gene>
<evidence type="ECO:0000313" key="3">
    <source>
        <dbReference type="Proteomes" id="UP000282184"/>
    </source>
</evidence>
<keyword evidence="1" id="KW-0472">Membrane</keyword>
<dbReference type="AlphaFoldDB" id="A0A3S0J6P4"/>
<keyword evidence="3" id="KW-1185">Reference proteome</keyword>
<name>A0A3S0J6P4_9BACT</name>
<dbReference type="OrthoDB" id="979246at2"/>
<evidence type="ECO:0000256" key="1">
    <source>
        <dbReference type="SAM" id="Phobius"/>
    </source>
</evidence>
<dbReference type="Proteomes" id="UP000282184">
    <property type="component" value="Unassembled WGS sequence"/>
</dbReference>
<dbReference type="Pfam" id="PF13858">
    <property type="entry name" value="DUF4199"/>
    <property type="match status" value="1"/>
</dbReference>
<evidence type="ECO:0000313" key="2">
    <source>
        <dbReference type="EMBL" id="RTQ46040.1"/>
    </source>
</evidence>
<sequence length="158" mass="17288">MAHHQHISPERNGLRYGLFTAIGMAAYFLIANLLGLAANVMYSYGNVIILAIGACAAIAHFKRTRHDRMAYLQGFGTGIITAAVASLIFAVFFVIYSVINPNLMEKLRAADLFGFDLSVTIAFLAILLQGVMSGVIISLIAMQYFKSPDHNPLQQHVE</sequence>
<proteinExistence type="predicted"/>
<feature type="transmembrane region" description="Helical" evidence="1">
    <location>
        <begin position="71"/>
        <end position="99"/>
    </location>
</feature>
<dbReference type="RefSeq" id="WP_126695576.1">
    <property type="nucleotide sequence ID" value="NZ_RXOF01000017.1"/>
</dbReference>
<dbReference type="EMBL" id="RXOF01000017">
    <property type="protein sequence ID" value="RTQ46040.1"/>
    <property type="molecule type" value="Genomic_DNA"/>
</dbReference>
<protein>
    <submittedName>
        <fullName evidence="2">DUF4199 domain-containing protein</fullName>
    </submittedName>
</protein>